<accession>A0ACB9FM33</accession>
<sequence>MAKFSPQVFKTSLMLEDAAVFCGSAGNKFLFSNENKLVQAWWPSSVDKIFPFFNQKSMIEAIKMKKMLPNFFKPEALRRYVPIMDMVTQKHFENGWEGKDQIVTYELTKNFTFWLACKIFVSIDEPERMKYLSGPFESIGLGILSIPIDLPGTPFRRGINAANFVRKELVAIVKQRKIDLTEGKASATQDILSHMLYFSDEDEQMEIAKSKASGELLKWEDVSKMKYSWNVACEVLRLAPPLQGAFREALTDFMYNGYSIPKGWKLYWSANSTHKNPEFFPEPQKFDPSRFDGKGPAPYTFVPFGGRPRMCPGKEYARLEILVFMHHLVTKFKWEKVIPDEQIIVNPMPSPANGLPIRLYPHNV</sequence>
<evidence type="ECO:0000313" key="2">
    <source>
        <dbReference type="Proteomes" id="UP001055879"/>
    </source>
</evidence>
<organism evidence="1 2">
    <name type="scientific">Arctium lappa</name>
    <name type="common">Greater burdock</name>
    <name type="synonym">Lappa major</name>
    <dbReference type="NCBI Taxonomy" id="4217"/>
    <lineage>
        <taxon>Eukaryota</taxon>
        <taxon>Viridiplantae</taxon>
        <taxon>Streptophyta</taxon>
        <taxon>Embryophyta</taxon>
        <taxon>Tracheophyta</taxon>
        <taxon>Spermatophyta</taxon>
        <taxon>Magnoliopsida</taxon>
        <taxon>eudicotyledons</taxon>
        <taxon>Gunneridae</taxon>
        <taxon>Pentapetalae</taxon>
        <taxon>asterids</taxon>
        <taxon>campanulids</taxon>
        <taxon>Asterales</taxon>
        <taxon>Asteraceae</taxon>
        <taxon>Carduoideae</taxon>
        <taxon>Cardueae</taxon>
        <taxon>Arctiinae</taxon>
        <taxon>Arctium</taxon>
    </lineage>
</organism>
<dbReference type="EMBL" id="CM042047">
    <property type="protein sequence ID" value="KAI3772174.1"/>
    <property type="molecule type" value="Genomic_DNA"/>
</dbReference>
<keyword evidence="2" id="KW-1185">Reference proteome</keyword>
<gene>
    <name evidence="1" type="ORF">L6452_03355</name>
</gene>
<comment type="caution">
    <text evidence="1">The sequence shown here is derived from an EMBL/GenBank/DDBJ whole genome shotgun (WGS) entry which is preliminary data.</text>
</comment>
<name>A0ACB9FM33_ARCLA</name>
<dbReference type="Proteomes" id="UP001055879">
    <property type="component" value="Linkage Group LG01"/>
</dbReference>
<reference evidence="2" key="1">
    <citation type="journal article" date="2022" name="Mol. Ecol. Resour.">
        <title>The genomes of chicory, endive, great burdock and yacon provide insights into Asteraceae palaeo-polyploidization history and plant inulin production.</title>
        <authorList>
            <person name="Fan W."/>
            <person name="Wang S."/>
            <person name="Wang H."/>
            <person name="Wang A."/>
            <person name="Jiang F."/>
            <person name="Liu H."/>
            <person name="Zhao H."/>
            <person name="Xu D."/>
            <person name="Zhang Y."/>
        </authorList>
    </citation>
    <scope>NUCLEOTIDE SEQUENCE [LARGE SCALE GENOMIC DNA]</scope>
    <source>
        <strain evidence="2">cv. Niubang</strain>
    </source>
</reference>
<protein>
    <submittedName>
        <fullName evidence="1">Uncharacterized protein</fullName>
    </submittedName>
</protein>
<proteinExistence type="predicted"/>
<reference evidence="1 2" key="2">
    <citation type="journal article" date="2022" name="Mol. Ecol. Resour.">
        <title>The genomes of chicory, endive, great burdock and yacon provide insights into Asteraceae paleo-polyploidization history and plant inulin production.</title>
        <authorList>
            <person name="Fan W."/>
            <person name="Wang S."/>
            <person name="Wang H."/>
            <person name="Wang A."/>
            <person name="Jiang F."/>
            <person name="Liu H."/>
            <person name="Zhao H."/>
            <person name="Xu D."/>
            <person name="Zhang Y."/>
        </authorList>
    </citation>
    <scope>NUCLEOTIDE SEQUENCE [LARGE SCALE GENOMIC DNA]</scope>
    <source>
        <strain evidence="2">cv. Niubang</strain>
    </source>
</reference>
<evidence type="ECO:0000313" key="1">
    <source>
        <dbReference type="EMBL" id="KAI3772174.1"/>
    </source>
</evidence>